<evidence type="ECO:0000313" key="1">
    <source>
        <dbReference type="EMBL" id="KAK1394823.1"/>
    </source>
</evidence>
<accession>A0AAD8J0Q9</accession>
<comment type="caution">
    <text evidence="1">The sequence shown here is derived from an EMBL/GenBank/DDBJ whole genome shotgun (WGS) entry which is preliminary data.</text>
</comment>
<evidence type="ECO:0000313" key="2">
    <source>
        <dbReference type="Proteomes" id="UP001237642"/>
    </source>
</evidence>
<dbReference type="Proteomes" id="UP001237642">
    <property type="component" value="Unassembled WGS sequence"/>
</dbReference>
<protein>
    <submittedName>
        <fullName evidence="1">Uncharacterized protein</fullName>
    </submittedName>
</protein>
<sequence>MKSGGRRIQLLPLSDHANSGEEEGRMVLFDPNPDLALVLLRAFHQHLWAGHPPDPMASYIHAKETHPAEFEIVSQRARAHGDQNGVPGDTYKYRTKVVLKGHHNHIVNGVCRGVNGTYKRVIRRSNKFN</sequence>
<gene>
    <name evidence="1" type="ORF">POM88_013879</name>
</gene>
<organism evidence="1 2">
    <name type="scientific">Heracleum sosnowskyi</name>
    <dbReference type="NCBI Taxonomy" id="360622"/>
    <lineage>
        <taxon>Eukaryota</taxon>
        <taxon>Viridiplantae</taxon>
        <taxon>Streptophyta</taxon>
        <taxon>Embryophyta</taxon>
        <taxon>Tracheophyta</taxon>
        <taxon>Spermatophyta</taxon>
        <taxon>Magnoliopsida</taxon>
        <taxon>eudicotyledons</taxon>
        <taxon>Gunneridae</taxon>
        <taxon>Pentapetalae</taxon>
        <taxon>asterids</taxon>
        <taxon>campanulids</taxon>
        <taxon>Apiales</taxon>
        <taxon>Apiaceae</taxon>
        <taxon>Apioideae</taxon>
        <taxon>apioid superclade</taxon>
        <taxon>Tordylieae</taxon>
        <taxon>Tordyliinae</taxon>
        <taxon>Heracleum</taxon>
    </lineage>
</organism>
<dbReference type="AlphaFoldDB" id="A0AAD8J0Q9"/>
<proteinExistence type="predicted"/>
<reference evidence="1" key="2">
    <citation type="submission" date="2023-05" db="EMBL/GenBank/DDBJ databases">
        <authorList>
            <person name="Schelkunov M.I."/>
        </authorList>
    </citation>
    <scope>NUCLEOTIDE SEQUENCE</scope>
    <source>
        <strain evidence="1">Hsosn_3</strain>
        <tissue evidence="1">Leaf</tissue>
    </source>
</reference>
<keyword evidence="2" id="KW-1185">Reference proteome</keyword>
<name>A0AAD8J0Q9_9APIA</name>
<dbReference type="EMBL" id="JAUIZM010000003">
    <property type="protein sequence ID" value="KAK1394823.1"/>
    <property type="molecule type" value="Genomic_DNA"/>
</dbReference>
<reference evidence="1" key="1">
    <citation type="submission" date="2023-02" db="EMBL/GenBank/DDBJ databases">
        <title>Genome of toxic invasive species Heracleum sosnowskyi carries increased number of genes despite the absence of recent whole-genome duplications.</title>
        <authorList>
            <person name="Schelkunov M."/>
            <person name="Shtratnikova V."/>
            <person name="Makarenko M."/>
            <person name="Klepikova A."/>
            <person name="Omelchenko D."/>
            <person name="Novikova G."/>
            <person name="Obukhova E."/>
            <person name="Bogdanov V."/>
            <person name="Penin A."/>
            <person name="Logacheva M."/>
        </authorList>
    </citation>
    <scope>NUCLEOTIDE SEQUENCE</scope>
    <source>
        <strain evidence="1">Hsosn_3</strain>
        <tissue evidence="1">Leaf</tissue>
    </source>
</reference>